<dbReference type="GO" id="GO:0006260">
    <property type="term" value="P:DNA replication"/>
    <property type="evidence" value="ECO:0007669"/>
    <property type="project" value="InterPro"/>
</dbReference>
<dbReference type="Gene3D" id="3.40.50.10110">
    <property type="entry name" value="DNA polymerase III subunit chi"/>
    <property type="match status" value="1"/>
</dbReference>
<dbReference type="PATRIC" id="fig|754477.3.peg.2458"/>
<dbReference type="EMBL" id="CP003380">
    <property type="protein sequence ID" value="AFJ03625.1"/>
    <property type="molecule type" value="Genomic_DNA"/>
</dbReference>
<reference evidence="1 2" key="1">
    <citation type="journal article" date="2012" name="J. Bacteriol.">
        <title>Complete genome sequences of Methylophaga sp. strain JAM1 and Methylophaga sp. strain JAM7.</title>
        <authorList>
            <person name="Villeneuve C."/>
            <person name="Martineau C."/>
            <person name="Mauffrey F."/>
            <person name="Villemur R."/>
        </authorList>
    </citation>
    <scope>NUCLEOTIDE SEQUENCE [LARGE SCALE GENOMIC DNA]</scope>
    <source>
        <strain evidence="1 2">JAM7</strain>
    </source>
</reference>
<dbReference type="AlphaFoldDB" id="I1YL32"/>
<protein>
    <submittedName>
        <fullName evidence="1">DNA polymerase III chi subunit</fullName>
        <ecNumber evidence="1">2.7.7.7</ecNumber>
    </submittedName>
</protein>
<proteinExistence type="predicted"/>
<dbReference type="EC" id="2.7.7.7" evidence="1"/>
<keyword evidence="1" id="KW-0808">Transferase</keyword>
<dbReference type="STRING" id="754477.Q7C_2500"/>
<dbReference type="OrthoDB" id="5297568at2"/>
<keyword evidence="2" id="KW-1185">Reference proteome</keyword>
<dbReference type="Pfam" id="PF04364">
    <property type="entry name" value="DNA_pol3_chi"/>
    <property type="match status" value="1"/>
</dbReference>
<dbReference type="RefSeq" id="WP_014705043.1">
    <property type="nucleotide sequence ID" value="NC_017856.1"/>
</dbReference>
<keyword evidence="1" id="KW-0548">Nucleotidyltransferase</keyword>
<dbReference type="KEGG" id="mec:Q7C_2500"/>
<name>I1YL32_METFJ</name>
<dbReference type="InterPro" id="IPR036768">
    <property type="entry name" value="PolIII_chi_sf"/>
</dbReference>
<dbReference type="SUPFAM" id="SSF102400">
    <property type="entry name" value="DNA polymerase III chi subunit"/>
    <property type="match status" value="1"/>
</dbReference>
<dbReference type="eggNOG" id="COG2927">
    <property type="taxonomic scope" value="Bacteria"/>
</dbReference>
<evidence type="ECO:0000313" key="2">
    <source>
        <dbReference type="Proteomes" id="UP000009145"/>
    </source>
</evidence>
<dbReference type="GO" id="GO:0003887">
    <property type="term" value="F:DNA-directed DNA polymerase activity"/>
    <property type="evidence" value="ECO:0007669"/>
    <property type="project" value="UniProtKB-EC"/>
</dbReference>
<evidence type="ECO:0000313" key="1">
    <source>
        <dbReference type="EMBL" id="AFJ03625.1"/>
    </source>
</evidence>
<dbReference type="GO" id="GO:0032298">
    <property type="term" value="P:positive regulation of DNA-templated DNA replication initiation"/>
    <property type="evidence" value="ECO:0007669"/>
    <property type="project" value="TreeGrafter"/>
</dbReference>
<dbReference type="GO" id="GO:0003677">
    <property type="term" value="F:DNA binding"/>
    <property type="evidence" value="ECO:0007669"/>
    <property type="project" value="InterPro"/>
</dbReference>
<dbReference type="HOGENOM" id="CLU_131584_2_1_6"/>
<dbReference type="InterPro" id="IPR007459">
    <property type="entry name" value="DNA_pol3_chi"/>
</dbReference>
<dbReference type="Proteomes" id="UP000009145">
    <property type="component" value="Chromosome"/>
</dbReference>
<dbReference type="PANTHER" id="PTHR38767">
    <property type="entry name" value="DNA POLYMERASE III SUBUNIT CHI"/>
    <property type="match status" value="1"/>
</dbReference>
<organism evidence="1 2">
    <name type="scientific">Methylophaga frappieri (strain ATCC BAA-2434 / DSM 25690 / JAM7)</name>
    <dbReference type="NCBI Taxonomy" id="754477"/>
    <lineage>
        <taxon>Bacteria</taxon>
        <taxon>Pseudomonadati</taxon>
        <taxon>Pseudomonadota</taxon>
        <taxon>Gammaproteobacteria</taxon>
        <taxon>Thiotrichales</taxon>
        <taxon>Piscirickettsiaceae</taxon>
        <taxon>Methylophaga</taxon>
    </lineage>
</organism>
<dbReference type="PANTHER" id="PTHR38767:SF1">
    <property type="entry name" value="DNA POLYMERASE III SUBUNIT CHI"/>
    <property type="match status" value="1"/>
</dbReference>
<accession>I1YL32</accession>
<sequence>MTEILFYILKESAESRPAFACRLAEQLWKKGKKVLIHTENAAQSTVIDQLLWDFRADSFVPHQVLEASEIPPVQQVFISHLDSPPPQLMDVLINLNPKQPLFFSQFEKLAEIIDADPSVKQHGRLRYKFYQERGYPIETYNQ</sequence>
<gene>
    <name evidence="1" type="ordered locus">Q7C_2500</name>
</gene>